<dbReference type="GO" id="GO:0006355">
    <property type="term" value="P:regulation of DNA-templated transcription"/>
    <property type="evidence" value="ECO:0007669"/>
    <property type="project" value="InterPro"/>
</dbReference>
<dbReference type="FunFam" id="3.30.70.270:FF:000001">
    <property type="entry name" value="Diguanylate cyclase domain protein"/>
    <property type="match status" value="1"/>
</dbReference>
<dbReference type="AlphaFoldDB" id="A0A5S5C012"/>
<organism evidence="3 4">
    <name type="scientific">Paenibacillus methanolicus</name>
    <dbReference type="NCBI Taxonomy" id="582686"/>
    <lineage>
        <taxon>Bacteria</taxon>
        <taxon>Bacillati</taxon>
        <taxon>Bacillota</taxon>
        <taxon>Bacilli</taxon>
        <taxon>Bacillales</taxon>
        <taxon>Paenibacillaceae</taxon>
        <taxon>Paenibacillus</taxon>
    </lineage>
</organism>
<dbReference type="Gene3D" id="3.30.450.20">
    <property type="entry name" value="PAS domain"/>
    <property type="match status" value="1"/>
</dbReference>
<dbReference type="RefSeq" id="WP_148931415.1">
    <property type="nucleotide sequence ID" value="NZ_VNHS01000009.1"/>
</dbReference>
<dbReference type="Proteomes" id="UP000323257">
    <property type="component" value="Unassembled WGS sequence"/>
</dbReference>
<dbReference type="CDD" id="cd00130">
    <property type="entry name" value="PAS"/>
    <property type="match status" value="1"/>
</dbReference>
<keyword evidence="1" id="KW-1133">Transmembrane helix</keyword>
<dbReference type="InterPro" id="IPR029787">
    <property type="entry name" value="Nucleotide_cyclase"/>
</dbReference>
<comment type="caution">
    <text evidence="3">The sequence shown here is derived from an EMBL/GenBank/DDBJ whole genome shotgun (WGS) entry which is preliminary data.</text>
</comment>
<feature type="transmembrane region" description="Helical" evidence="1">
    <location>
        <begin position="6"/>
        <end position="25"/>
    </location>
</feature>
<dbReference type="PANTHER" id="PTHR44757">
    <property type="entry name" value="DIGUANYLATE CYCLASE DGCP"/>
    <property type="match status" value="1"/>
</dbReference>
<dbReference type="CDD" id="cd01949">
    <property type="entry name" value="GGDEF"/>
    <property type="match status" value="1"/>
</dbReference>
<name>A0A5S5C012_9BACL</name>
<sequence>MTVWPYLFQLPPFLFLFYMAVEIYTRDKHNGLHRSTSMLLLSVSAMFLGQFLSNIVPYPEAEPLIRYVMLPSGFVIMSAALLFFSQLGRTPTALPIRLLLVGIPLSGPFVLWLFPSWVQLQIEQGAYWRQGVFGSGFHWYVTGMAAYTLTGLLFFLIRAIRANRHHGDAKLELKRLRLILYGALVSSAWLILAFLTRQSASEWLPFLPNATASAYAAIFFALFIRYVVMNHGFLATASKRYEILFDNSMLGIVLLDEQNRMLQANEEFLRILGMNSFAKEQWMGKNPARYIKLDPQTYARLGEAYAKRRKIQQELVIENYRQAERTLEVHTTYIEAEGQLLTYWIVKDITVQKKHEDMLSVLAYNDPLTGLANRRRFYETLVAVQQSAMDAEAITVMLIDLDHFKSVNDTLGHAAGDDLLARVAGFLREAVPADACIARLGGDEFAVLFPARLDVAAACRSAQQLLDRFNEPSERSGIPHQVTASIGLSRTAVNYDDPEAVLRLADTAMYAAKHKGRNQYVLVDEG</sequence>
<accession>A0A5S5C012</accession>
<keyword evidence="4" id="KW-1185">Reference proteome</keyword>
<dbReference type="SMART" id="SM00267">
    <property type="entry name" value="GGDEF"/>
    <property type="match status" value="1"/>
</dbReference>
<evidence type="ECO:0000259" key="2">
    <source>
        <dbReference type="PROSITE" id="PS50887"/>
    </source>
</evidence>
<dbReference type="InterPro" id="IPR000160">
    <property type="entry name" value="GGDEF_dom"/>
</dbReference>
<reference evidence="3 4" key="1">
    <citation type="submission" date="2019-07" db="EMBL/GenBank/DDBJ databases">
        <title>Genomic Encyclopedia of Type Strains, Phase III (KMG-III): the genomes of soil and plant-associated and newly described type strains.</title>
        <authorList>
            <person name="Whitman W."/>
        </authorList>
    </citation>
    <scope>NUCLEOTIDE SEQUENCE [LARGE SCALE GENOMIC DNA]</scope>
    <source>
        <strain evidence="3 4">BL24</strain>
    </source>
</reference>
<keyword evidence="1" id="KW-0812">Transmembrane</keyword>
<dbReference type="NCBIfam" id="TIGR00229">
    <property type="entry name" value="sensory_box"/>
    <property type="match status" value="1"/>
</dbReference>
<dbReference type="SMART" id="SM00091">
    <property type="entry name" value="PAS"/>
    <property type="match status" value="1"/>
</dbReference>
<protein>
    <submittedName>
        <fullName evidence="3">PAS domain S-box-containing protein/diguanylate cyclase (GGDEF)-like protein</fullName>
    </submittedName>
</protein>
<dbReference type="InterPro" id="IPR043128">
    <property type="entry name" value="Rev_trsase/Diguanyl_cyclase"/>
</dbReference>
<dbReference type="OrthoDB" id="9759607at2"/>
<feature type="transmembrane region" description="Helical" evidence="1">
    <location>
        <begin position="64"/>
        <end position="84"/>
    </location>
</feature>
<keyword evidence="1" id="KW-0472">Membrane</keyword>
<feature type="transmembrane region" description="Helical" evidence="1">
    <location>
        <begin position="137"/>
        <end position="157"/>
    </location>
</feature>
<dbReference type="InterPro" id="IPR013767">
    <property type="entry name" value="PAS_fold"/>
</dbReference>
<dbReference type="InterPro" id="IPR000014">
    <property type="entry name" value="PAS"/>
</dbReference>
<dbReference type="SUPFAM" id="SSF55785">
    <property type="entry name" value="PYP-like sensor domain (PAS domain)"/>
    <property type="match status" value="1"/>
</dbReference>
<dbReference type="InterPro" id="IPR052155">
    <property type="entry name" value="Biofilm_reg_signaling"/>
</dbReference>
<gene>
    <name evidence="3" type="ORF">BCM02_10960</name>
</gene>
<dbReference type="PANTHER" id="PTHR44757:SF2">
    <property type="entry name" value="BIOFILM ARCHITECTURE MAINTENANCE PROTEIN MBAA"/>
    <property type="match status" value="1"/>
</dbReference>
<evidence type="ECO:0000313" key="4">
    <source>
        <dbReference type="Proteomes" id="UP000323257"/>
    </source>
</evidence>
<feature type="domain" description="GGDEF" evidence="2">
    <location>
        <begin position="392"/>
        <end position="525"/>
    </location>
</feature>
<proteinExistence type="predicted"/>
<dbReference type="Pfam" id="PF00989">
    <property type="entry name" value="PAS"/>
    <property type="match status" value="1"/>
</dbReference>
<dbReference type="NCBIfam" id="TIGR00254">
    <property type="entry name" value="GGDEF"/>
    <property type="match status" value="1"/>
</dbReference>
<feature type="transmembrane region" description="Helical" evidence="1">
    <location>
        <begin position="178"/>
        <end position="195"/>
    </location>
</feature>
<dbReference type="EMBL" id="VNHS01000009">
    <property type="protein sequence ID" value="TYP71782.1"/>
    <property type="molecule type" value="Genomic_DNA"/>
</dbReference>
<evidence type="ECO:0000313" key="3">
    <source>
        <dbReference type="EMBL" id="TYP71782.1"/>
    </source>
</evidence>
<feature type="transmembrane region" description="Helical" evidence="1">
    <location>
        <begin position="37"/>
        <end position="58"/>
    </location>
</feature>
<feature type="transmembrane region" description="Helical" evidence="1">
    <location>
        <begin position="207"/>
        <end position="228"/>
    </location>
</feature>
<dbReference type="Pfam" id="PF00990">
    <property type="entry name" value="GGDEF"/>
    <property type="match status" value="1"/>
</dbReference>
<feature type="transmembrane region" description="Helical" evidence="1">
    <location>
        <begin position="96"/>
        <end position="117"/>
    </location>
</feature>
<dbReference type="PROSITE" id="PS50887">
    <property type="entry name" value="GGDEF"/>
    <property type="match status" value="1"/>
</dbReference>
<dbReference type="InterPro" id="IPR035965">
    <property type="entry name" value="PAS-like_dom_sf"/>
</dbReference>
<evidence type="ECO:0000256" key="1">
    <source>
        <dbReference type="SAM" id="Phobius"/>
    </source>
</evidence>
<dbReference type="Gene3D" id="3.30.70.270">
    <property type="match status" value="1"/>
</dbReference>
<dbReference type="SUPFAM" id="SSF55073">
    <property type="entry name" value="Nucleotide cyclase"/>
    <property type="match status" value="1"/>
</dbReference>